<dbReference type="InterPro" id="IPR001810">
    <property type="entry name" value="F-box_dom"/>
</dbReference>
<name>A0A9W4SVH7_9GLOM</name>
<feature type="domain" description="F-box" evidence="1">
    <location>
        <begin position="31"/>
        <end position="82"/>
    </location>
</feature>
<dbReference type="Proteomes" id="UP001153678">
    <property type="component" value="Unassembled WGS sequence"/>
</dbReference>
<protein>
    <submittedName>
        <fullName evidence="2">5206_t:CDS:1</fullName>
    </submittedName>
</protein>
<dbReference type="EMBL" id="CAMKVN010002872">
    <property type="protein sequence ID" value="CAI2182913.1"/>
    <property type="molecule type" value="Genomic_DNA"/>
</dbReference>
<accession>A0A9W4SVH7</accession>
<evidence type="ECO:0000313" key="2">
    <source>
        <dbReference type="EMBL" id="CAI2182913.1"/>
    </source>
</evidence>
<gene>
    <name evidence="2" type="ORF">FWILDA_LOCUS10814</name>
</gene>
<dbReference type="AlphaFoldDB" id="A0A9W4SVH7"/>
<dbReference type="SUPFAM" id="SSF81383">
    <property type="entry name" value="F-box domain"/>
    <property type="match status" value="1"/>
</dbReference>
<reference evidence="2" key="1">
    <citation type="submission" date="2022-08" db="EMBL/GenBank/DDBJ databases">
        <authorList>
            <person name="Kallberg Y."/>
            <person name="Tangrot J."/>
            <person name="Rosling A."/>
        </authorList>
    </citation>
    <scope>NUCLEOTIDE SEQUENCE</scope>
    <source>
        <strain evidence="2">Wild A</strain>
    </source>
</reference>
<dbReference type="OrthoDB" id="2322499at2759"/>
<comment type="caution">
    <text evidence="2">The sequence shown here is derived from an EMBL/GenBank/DDBJ whole genome shotgun (WGS) entry which is preliminary data.</text>
</comment>
<organism evidence="2 3">
    <name type="scientific">Funneliformis geosporum</name>
    <dbReference type="NCBI Taxonomy" id="1117311"/>
    <lineage>
        <taxon>Eukaryota</taxon>
        <taxon>Fungi</taxon>
        <taxon>Fungi incertae sedis</taxon>
        <taxon>Mucoromycota</taxon>
        <taxon>Glomeromycotina</taxon>
        <taxon>Glomeromycetes</taxon>
        <taxon>Glomerales</taxon>
        <taxon>Glomeraceae</taxon>
        <taxon>Funneliformis</taxon>
    </lineage>
</organism>
<evidence type="ECO:0000313" key="3">
    <source>
        <dbReference type="Proteomes" id="UP001153678"/>
    </source>
</evidence>
<sequence length="234" mass="27917">MSSSISVSIVKSTKKTGIKQPIIRLVPILPQSKFLIFPLIIYSQIFKYLTPQDLYSLCSLCKKLRKLLWSDKKAIQEIWKSSRMNNLTYPSLPPPSNMIEQQYIWLALLAKKCQFCNNSYNRFGYNVWIKREVLCSKCFSEKTLLIRDRAFPNYLPQGLLYCIPYTNFMTWSSEKLRAYWISDIKFAKKEYLSLKTNKQKKEWMSKKQKETNEIMRKANAYYRQDYVAYFNNLY</sequence>
<dbReference type="InterPro" id="IPR036047">
    <property type="entry name" value="F-box-like_dom_sf"/>
</dbReference>
<evidence type="ECO:0000259" key="1">
    <source>
        <dbReference type="PROSITE" id="PS50181"/>
    </source>
</evidence>
<dbReference type="Pfam" id="PF00646">
    <property type="entry name" value="F-box"/>
    <property type="match status" value="1"/>
</dbReference>
<proteinExistence type="predicted"/>
<dbReference type="PROSITE" id="PS50181">
    <property type="entry name" value="FBOX"/>
    <property type="match status" value="1"/>
</dbReference>
<keyword evidence="3" id="KW-1185">Reference proteome</keyword>